<dbReference type="Pfam" id="PF13699">
    <property type="entry name" value="eCIS_core"/>
    <property type="match status" value="1"/>
</dbReference>
<dbReference type="AlphaFoldDB" id="S6AK46"/>
<dbReference type="PROSITE" id="PS51257">
    <property type="entry name" value="PROKAR_LIPOPROTEIN"/>
    <property type="match status" value="1"/>
</dbReference>
<dbReference type="HOGENOM" id="CLU_089942_0_0_6"/>
<dbReference type="PATRIC" id="fig|1245471.3.peg.3235"/>
<feature type="domain" description="eCIS core" evidence="1">
    <location>
        <begin position="80"/>
        <end position="159"/>
    </location>
</feature>
<protein>
    <recommendedName>
        <fullName evidence="1">eCIS core domain-containing protein</fullName>
    </recommendedName>
</protein>
<name>S6AK46_METRE</name>
<sequence length="196" mass="20974">MANRLASGALALLTGCLGLPAHGCPSGQYEVCVSGCICLPDAREVLGPLPGEVSQVAAGALQQWIVQARTDALASGVEAIPTAIRDQLAPYYDASLLDEVHYRIGDSSELGTASAMLNDPDVKAVTLVDVILFRDREGALRDVALWAHELKHVQQYREWGVEGFAARYAEDPDSVEAPAYEVQTKVTKALRAKGEL</sequence>
<accession>S6AK46</accession>
<dbReference type="InterPro" id="IPR025295">
    <property type="entry name" value="eCIS_core_dom"/>
</dbReference>
<proteinExistence type="predicted"/>
<dbReference type="Proteomes" id="UP000015503">
    <property type="component" value="Chromosome"/>
</dbReference>
<dbReference type="eggNOG" id="ENOG50332E8">
    <property type="taxonomic scope" value="Bacteria"/>
</dbReference>
<keyword evidence="3" id="KW-1185">Reference proteome</keyword>
<dbReference type="RefSeq" id="WP_016493081.1">
    <property type="nucleotide sequence ID" value="NC_021499.1"/>
</dbReference>
<evidence type="ECO:0000259" key="1">
    <source>
        <dbReference type="Pfam" id="PF13699"/>
    </source>
</evidence>
<evidence type="ECO:0000313" key="2">
    <source>
        <dbReference type="EMBL" id="BAN48935.1"/>
    </source>
</evidence>
<gene>
    <name evidence="2" type="ORF">PCA10_32030</name>
</gene>
<dbReference type="KEGG" id="pre:PCA10_32030"/>
<evidence type="ECO:0000313" key="3">
    <source>
        <dbReference type="Proteomes" id="UP000015503"/>
    </source>
</evidence>
<dbReference type="EMBL" id="AP013068">
    <property type="protein sequence ID" value="BAN48935.1"/>
    <property type="molecule type" value="Genomic_DNA"/>
</dbReference>
<reference evidence="2 3" key="1">
    <citation type="journal article" date="2013" name="Genome Announc.">
        <title>Complete Genome Sequence of the Carbazole Degrader Pseudomonas resinovorans Strain CA10 (NBRC 106553).</title>
        <authorList>
            <person name="Shintani M."/>
            <person name="Hosoyama A."/>
            <person name="Ohji S."/>
            <person name="Tsuchikane K."/>
            <person name="Takarada H."/>
            <person name="Yamazoe A."/>
            <person name="Fujita N."/>
            <person name="Nojiri H."/>
        </authorList>
    </citation>
    <scope>NUCLEOTIDE SEQUENCE [LARGE SCALE GENOMIC DNA]</scope>
    <source>
        <strain evidence="2 3">NBRC 106553</strain>
    </source>
</reference>
<organism evidence="2 3">
    <name type="scientific">Metapseudomonas resinovorans NBRC 106553</name>
    <dbReference type="NCBI Taxonomy" id="1245471"/>
    <lineage>
        <taxon>Bacteria</taxon>
        <taxon>Pseudomonadati</taxon>
        <taxon>Pseudomonadota</taxon>
        <taxon>Gammaproteobacteria</taxon>
        <taxon>Pseudomonadales</taxon>
        <taxon>Pseudomonadaceae</taxon>
        <taxon>Metapseudomonas</taxon>
    </lineage>
</organism>
<dbReference type="OrthoDB" id="7597153at2"/>